<keyword evidence="3" id="KW-1185">Reference proteome</keyword>
<accession>A0A940NII0</accession>
<sequence>MIKLFVSDLDGTMLHEGQLFETDIRALKELIDQDIYLCFASGRVDNEIVTIMEELGGNFHRISMNGTYIYSKEGDELLKASFKPSSLTTIYEAISPDKFLRYAADDKAYYIEEKTELVKEIEEKAQLLTIEEPDLKNQLGISVIPGKFVVLGEDDDLLTLQEQLQTEMPELVTSFISAKNCLDIVPANVSKGSAISILMDKLDLTPNEMACVGDSYNDIPMFSITPHSFAMMNADDQVKSSASHVVKSVAEAVERVLSYNLNKLG</sequence>
<name>A0A940NII0_9BACI</name>
<dbReference type="PANTHER" id="PTHR10000:SF8">
    <property type="entry name" value="HAD SUPERFAMILY HYDROLASE-LIKE, TYPE 3"/>
    <property type="match status" value="1"/>
</dbReference>
<reference evidence="2" key="1">
    <citation type="submission" date="2021-04" db="EMBL/GenBank/DDBJ databases">
        <title>Genome seq and assembly of Bacillus sp.</title>
        <authorList>
            <person name="Chhetri G."/>
        </authorList>
    </citation>
    <scope>NUCLEOTIDE SEQUENCE</scope>
    <source>
        <strain evidence="2">RG28</strain>
    </source>
</reference>
<dbReference type="NCBIfam" id="TIGR01484">
    <property type="entry name" value="HAD-SF-IIB"/>
    <property type="match status" value="1"/>
</dbReference>
<evidence type="ECO:0000313" key="2">
    <source>
        <dbReference type="EMBL" id="MBP0724707.1"/>
    </source>
</evidence>
<proteinExistence type="predicted"/>
<dbReference type="GO" id="GO:0005829">
    <property type="term" value="C:cytosol"/>
    <property type="evidence" value="ECO:0007669"/>
    <property type="project" value="TreeGrafter"/>
</dbReference>
<dbReference type="RefSeq" id="WP_209403505.1">
    <property type="nucleotide sequence ID" value="NZ_JAGIYQ010000003.1"/>
</dbReference>
<dbReference type="InterPro" id="IPR000150">
    <property type="entry name" value="Cof"/>
</dbReference>
<dbReference type="SUPFAM" id="SSF56784">
    <property type="entry name" value="HAD-like"/>
    <property type="match status" value="1"/>
</dbReference>
<dbReference type="Gene3D" id="3.30.1240.10">
    <property type="match status" value="1"/>
</dbReference>
<dbReference type="SFLD" id="SFLDS00003">
    <property type="entry name" value="Haloacid_Dehalogenase"/>
    <property type="match status" value="1"/>
</dbReference>
<dbReference type="AlphaFoldDB" id="A0A940NII0"/>
<dbReference type="SFLD" id="SFLDG01140">
    <property type="entry name" value="C2.B:_Phosphomannomutase_and_P"/>
    <property type="match status" value="1"/>
</dbReference>
<dbReference type="Proteomes" id="UP000682134">
    <property type="component" value="Unassembled WGS sequence"/>
</dbReference>
<feature type="coiled-coil region" evidence="1">
    <location>
        <begin position="111"/>
        <end position="138"/>
    </location>
</feature>
<dbReference type="EMBL" id="JAGIYQ010000003">
    <property type="protein sequence ID" value="MBP0724707.1"/>
    <property type="molecule type" value="Genomic_DNA"/>
</dbReference>
<organism evidence="2 3">
    <name type="scientific">Gottfriedia endophytica</name>
    <dbReference type="NCBI Taxonomy" id="2820819"/>
    <lineage>
        <taxon>Bacteria</taxon>
        <taxon>Bacillati</taxon>
        <taxon>Bacillota</taxon>
        <taxon>Bacilli</taxon>
        <taxon>Bacillales</taxon>
        <taxon>Bacillaceae</taxon>
        <taxon>Gottfriedia</taxon>
    </lineage>
</organism>
<comment type="caution">
    <text evidence="2">The sequence shown here is derived from an EMBL/GenBank/DDBJ whole genome shotgun (WGS) entry which is preliminary data.</text>
</comment>
<dbReference type="GO" id="GO:0016791">
    <property type="term" value="F:phosphatase activity"/>
    <property type="evidence" value="ECO:0007669"/>
    <property type="project" value="TreeGrafter"/>
</dbReference>
<keyword evidence="2" id="KW-0378">Hydrolase</keyword>
<gene>
    <name evidence="2" type="ORF">J5Y03_05830</name>
</gene>
<dbReference type="InterPro" id="IPR006379">
    <property type="entry name" value="HAD-SF_hydro_IIB"/>
</dbReference>
<dbReference type="PANTHER" id="PTHR10000">
    <property type="entry name" value="PHOSPHOSERINE PHOSPHATASE"/>
    <property type="match status" value="1"/>
</dbReference>
<evidence type="ECO:0000256" key="1">
    <source>
        <dbReference type="SAM" id="Coils"/>
    </source>
</evidence>
<keyword evidence="1" id="KW-0175">Coiled coil</keyword>
<dbReference type="InterPro" id="IPR036412">
    <property type="entry name" value="HAD-like_sf"/>
</dbReference>
<dbReference type="NCBIfam" id="TIGR00099">
    <property type="entry name" value="Cof-subfamily"/>
    <property type="match status" value="1"/>
</dbReference>
<evidence type="ECO:0000313" key="3">
    <source>
        <dbReference type="Proteomes" id="UP000682134"/>
    </source>
</evidence>
<dbReference type="Pfam" id="PF08282">
    <property type="entry name" value="Hydrolase_3"/>
    <property type="match status" value="1"/>
</dbReference>
<dbReference type="Gene3D" id="3.40.50.1000">
    <property type="entry name" value="HAD superfamily/HAD-like"/>
    <property type="match status" value="1"/>
</dbReference>
<protein>
    <submittedName>
        <fullName evidence="2">Cof-type HAD-IIB family hydrolase</fullName>
    </submittedName>
</protein>
<dbReference type="GO" id="GO:0000287">
    <property type="term" value="F:magnesium ion binding"/>
    <property type="evidence" value="ECO:0007669"/>
    <property type="project" value="TreeGrafter"/>
</dbReference>
<dbReference type="InterPro" id="IPR023214">
    <property type="entry name" value="HAD_sf"/>
</dbReference>